<comment type="caution">
    <text evidence="1">The sequence shown here is derived from an EMBL/GenBank/DDBJ whole genome shotgun (WGS) entry which is preliminary data.</text>
</comment>
<dbReference type="EMBL" id="DAKRPA010000074">
    <property type="protein sequence ID" value="DAZ99894.1"/>
    <property type="molecule type" value="Genomic_DNA"/>
</dbReference>
<gene>
    <name evidence="1" type="ORF">N0F65_011817</name>
</gene>
<name>A0AAV2Z2E0_9STRA</name>
<organism evidence="1 2">
    <name type="scientific">Lagenidium giganteum</name>
    <dbReference type="NCBI Taxonomy" id="4803"/>
    <lineage>
        <taxon>Eukaryota</taxon>
        <taxon>Sar</taxon>
        <taxon>Stramenopiles</taxon>
        <taxon>Oomycota</taxon>
        <taxon>Peronosporomycetes</taxon>
        <taxon>Pythiales</taxon>
        <taxon>Pythiaceae</taxon>
    </lineage>
</organism>
<dbReference type="Proteomes" id="UP001146120">
    <property type="component" value="Unassembled WGS sequence"/>
</dbReference>
<keyword evidence="2" id="KW-1185">Reference proteome</keyword>
<protein>
    <submittedName>
        <fullName evidence="1">Uncharacterized protein</fullName>
    </submittedName>
</protein>
<dbReference type="AlphaFoldDB" id="A0AAV2Z2E0"/>
<sequence length="110" mass="11901">MIVFFEKEFRLDRDDAHFKDHASRLGAEAQRNVVAFLDAQGIGSKSLVAVFKALRELHKAGQINDIIRRFNKLLKAGAIYGIPDDVIPGIVPKGVTHTSGADGSAAVITS</sequence>
<reference evidence="1" key="2">
    <citation type="journal article" date="2023" name="Microbiol Resour">
        <title>Decontamination and Annotation of the Draft Genome Sequence of the Oomycete Lagenidium giganteum ARSEF 373.</title>
        <authorList>
            <person name="Morgan W.R."/>
            <person name="Tartar A."/>
        </authorList>
    </citation>
    <scope>NUCLEOTIDE SEQUENCE</scope>
    <source>
        <strain evidence="1">ARSEF 373</strain>
    </source>
</reference>
<proteinExistence type="predicted"/>
<evidence type="ECO:0000313" key="2">
    <source>
        <dbReference type="Proteomes" id="UP001146120"/>
    </source>
</evidence>
<evidence type="ECO:0000313" key="1">
    <source>
        <dbReference type="EMBL" id="DAZ99894.1"/>
    </source>
</evidence>
<reference evidence="1" key="1">
    <citation type="submission" date="2022-11" db="EMBL/GenBank/DDBJ databases">
        <authorList>
            <person name="Morgan W.R."/>
            <person name="Tartar A."/>
        </authorList>
    </citation>
    <scope>NUCLEOTIDE SEQUENCE</scope>
    <source>
        <strain evidence="1">ARSEF 373</strain>
    </source>
</reference>
<accession>A0AAV2Z2E0</accession>